<feature type="domain" description="CARD" evidence="2">
    <location>
        <begin position="10"/>
        <end position="94"/>
    </location>
</feature>
<feature type="compositionally biased region" description="Basic and acidic residues" evidence="1">
    <location>
        <begin position="261"/>
        <end position="274"/>
    </location>
</feature>
<dbReference type="InterPro" id="IPR011029">
    <property type="entry name" value="DEATH-like_dom_sf"/>
</dbReference>
<accession>A0A401PQH1</accession>
<evidence type="ECO:0000313" key="3">
    <source>
        <dbReference type="EMBL" id="GCB75369.1"/>
    </source>
</evidence>
<dbReference type="GO" id="GO:0042981">
    <property type="term" value="P:regulation of apoptotic process"/>
    <property type="evidence" value="ECO:0007669"/>
    <property type="project" value="InterPro"/>
</dbReference>
<organism evidence="3 4">
    <name type="scientific">Scyliorhinus torazame</name>
    <name type="common">Cloudy catshark</name>
    <name type="synonym">Catulus torazame</name>
    <dbReference type="NCBI Taxonomy" id="75743"/>
    <lineage>
        <taxon>Eukaryota</taxon>
        <taxon>Metazoa</taxon>
        <taxon>Chordata</taxon>
        <taxon>Craniata</taxon>
        <taxon>Vertebrata</taxon>
        <taxon>Chondrichthyes</taxon>
        <taxon>Elasmobranchii</taxon>
        <taxon>Galeomorphii</taxon>
        <taxon>Galeoidea</taxon>
        <taxon>Carcharhiniformes</taxon>
        <taxon>Scyliorhinidae</taxon>
        <taxon>Scyliorhinus</taxon>
    </lineage>
</organism>
<dbReference type="CDD" id="cd01671">
    <property type="entry name" value="CARD"/>
    <property type="match status" value="1"/>
</dbReference>
<protein>
    <recommendedName>
        <fullName evidence="2">CARD domain-containing protein</fullName>
    </recommendedName>
</protein>
<name>A0A401PQH1_SCYTO</name>
<dbReference type="PROSITE" id="PS50209">
    <property type="entry name" value="CARD"/>
    <property type="match status" value="1"/>
</dbReference>
<dbReference type="InterPro" id="IPR001315">
    <property type="entry name" value="CARD"/>
</dbReference>
<dbReference type="Gene3D" id="1.10.533.10">
    <property type="entry name" value="Death Domain, Fas"/>
    <property type="match status" value="1"/>
</dbReference>
<evidence type="ECO:0000259" key="2">
    <source>
        <dbReference type="PROSITE" id="PS50209"/>
    </source>
</evidence>
<dbReference type="SUPFAM" id="SSF47986">
    <property type="entry name" value="DEATH domain"/>
    <property type="match status" value="1"/>
</dbReference>
<proteinExistence type="predicted"/>
<dbReference type="Proteomes" id="UP000288216">
    <property type="component" value="Unassembled WGS sequence"/>
</dbReference>
<reference evidence="3 4" key="1">
    <citation type="journal article" date="2018" name="Nat. Ecol. Evol.">
        <title>Shark genomes provide insights into elasmobranch evolution and the origin of vertebrates.</title>
        <authorList>
            <person name="Hara Y"/>
            <person name="Yamaguchi K"/>
            <person name="Onimaru K"/>
            <person name="Kadota M"/>
            <person name="Koyanagi M"/>
            <person name="Keeley SD"/>
            <person name="Tatsumi K"/>
            <person name="Tanaka K"/>
            <person name="Motone F"/>
            <person name="Kageyama Y"/>
            <person name="Nozu R"/>
            <person name="Adachi N"/>
            <person name="Nishimura O"/>
            <person name="Nakagawa R"/>
            <person name="Tanegashima C"/>
            <person name="Kiyatake I"/>
            <person name="Matsumoto R"/>
            <person name="Murakumo K"/>
            <person name="Nishida K"/>
            <person name="Terakita A"/>
            <person name="Kuratani S"/>
            <person name="Sato K"/>
            <person name="Hyodo S Kuraku.S."/>
        </authorList>
    </citation>
    <scope>NUCLEOTIDE SEQUENCE [LARGE SCALE GENOMIC DNA]</scope>
</reference>
<dbReference type="Pfam" id="PF00619">
    <property type="entry name" value="CARD"/>
    <property type="match status" value="1"/>
</dbReference>
<feature type="compositionally biased region" description="Acidic residues" evidence="1">
    <location>
        <begin position="239"/>
        <end position="260"/>
    </location>
</feature>
<gene>
    <name evidence="3" type="ORF">scyTo_0017333</name>
</gene>
<evidence type="ECO:0000313" key="4">
    <source>
        <dbReference type="Proteomes" id="UP000288216"/>
    </source>
</evidence>
<comment type="caution">
    <text evidence="3">The sequence shown here is derived from an EMBL/GenBank/DDBJ whole genome shotgun (WGS) entry which is preliminary data.</text>
</comment>
<feature type="region of interest" description="Disordered" evidence="1">
    <location>
        <begin position="233"/>
        <end position="274"/>
    </location>
</feature>
<keyword evidence="4" id="KW-1185">Reference proteome</keyword>
<dbReference type="OMA" id="VICKICI"/>
<evidence type="ECO:0000256" key="1">
    <source>
        <dbReference type="SAM" id="MobiDB-lite"/>
    </source>
</evidence>
<dbReference type="AlphaFoldDB" id="A0A401PQH1"/>
<dbReference type="OrthoDB" id="8803172at2759"/>
<dbReference type="EMBL" id="BFAA01011178">
    <property type="protein sequence ID" value="GCB75369.1"/>
    <property type="molecule type" value="Genomic_DNA"/>
</dbReference>
<sequence>MSSGWIQSDLRRHYYTLSTSMSLPLIEQITYFLYSTRILSQHELNVISSKSELLSKAAELLSAVLRKGKKACGIFFQALEMCDPHLSEQIIGKQVNSTGHTLPAPSSLGLAPSKSPISKLQSSVEALSSQKGHSHSPVICKICICNSNLNNCTFGSNNNVSIMRTMSFSDSDNFVEATSSTNSGDGEDLDAKSHMCSGSNEMSTNSTETVPAEADIKVISSKVRNMTVGNRNTFTVVEESSDEDDNEEKELEEEYGENECEEKQDTEELKNERE</sequence>